<keyword evidence="3" id="KW-1185">Reference proteome</keyword>
<dbReference type="EMBL" id="CM000135">
    <property type="protein sequence ID" value="EAY78493.1"/>
    <property type="molecule type" value="Genomic_DNA"/>
</dbReference>
<evidence type="ECO:0000313" key="2">
    <source>
        <dbReference type="EMBL" id="EAY78493.1"/>
    </source>
</evidence>
<dbReference type="Gramene" id="BGIOSGA031918-TA">
    <property type="protein sequence ID" value="BGIOSGA031918-PA"/>
    <property type="gene ID" value="BGIOSGA031918"/>
</dbReference>
<dbReference type="Proteomes" id="UP000007015">
    <property type="component" value="Chromosome 10"/>
</dbReference>
<feature type="compositionally biased region" description="Basic and acidic residues" evidence="1">
    <location>
        <begin position="26"/>
        <end position="47"/>
    </location>
</feature>
<organism evidence="2 3">
    <name type="scientific">Oryza sativa subsp. indica</name>
    <name type="common">Rice</name>
    <dbReference type="NCBI Taxonomy" id="39946"/>
    <lineage>
        <taxon>Eukaryota</taxon>
        <taxon>Viridiplantae</taxon>
        <taxon>Streptophyta</taxon>
        <taxon>Embryophyta</taxon>
        <taxon>Tracheophyta</taxon>
        <taxon>Spermatophyta</taxon>
        <taxon>Magnoliopsida</taxon>
        <taxon>Liliopsida</taxon>
        <taxon>Poales</taxon>
        <taxon>Poaceae</taxon>
        <taxon>BOP clade</taxon>
        <taxon>Oryzoideae</taxon>
        <taxon>Oryzeae</taxon>
        <taxon>Oryzinae</taxon>
        <taxon>Oryza</taxon>
        <taxon>Oryza sativa</taxon>
    </lineage>
</organism>
<name>A2Z7A9_ORYSI</name>
<evidence type="ECO:0000313" key="3">
    <source>
        <dbReference type="Proteomes" id="UP000007015"/>
    </source>
</evidence>
<feature type="region of interest" description="Disordered" evidence="1">
    <location>
        <begin position="1"/>
        <end position="63"/>
    </location>
</feature>
<sequence>MKEEEPMEPLPDPIIARPPAGGKKGGGKDDKGSPKKKEPAKDADGKGRIVSQTQSTSPAVKRNSENLQKAIILQVENEVGVTAKGEVLIEATAVEKKADKAVVLWKSKDFSQPELFEQVSQDKDKSGDLLKRMDVDLKLGGVRLFIDEEGEKCAIPTDSDIELMRAEEEDDSEQLDLESEAELQNREDKFQKVRHKKNQVSLVKRQSSRVKDKEVVYKAISLMQRWKVLLSKERDREALIVLLEKLKAKLESLRPVDVLPDNISV</sequence>
<gene>
    <name evidence="2" type="ORF">OsI_33585</name>
</gene>
<protein>
    <submittedName>
        <fullName evidence="2">Uncharacterized protein</fullName>
    </submittedName>
</protein>
<dbReference type="HOGENOM" id="CLU_1051244_0_0_1"/>
<accession>A2Z7A9</accession>
<reference evidence="2 3" key="1">
    <citation type="journal article" date="2005" name="PLoS Biol.">
        <title>The genomes of Oryza sativa: a history of duplications.</title>
        <authorList>
            <person name="Yu J."/>
            <person name="Wang J."/>
            <person name="Lin W."/>
            <person name="Li S."/>
            <person name="Li H."/>
            <person name="Zhou J."/>
            <person name="Ni P."/>
            <person name="Dong W."/>
            <person name="Hu S."/>
            <person name="Zeng C."/>
            <person name="Zhang J."/>
            <person name="Zhang Y."/>
            <person name="Li R."/>
            <person name="Xu Z."/>
            <person name="Li S."/>
            <person name="Li X."/>
            <person name="Zheng H."/>
            <person name="Cong L."/>
            <person name="Lin L."/>
            <person name="Yin J."/>
            <person name="Geng J."/>
            <person name="Li G."/>
            <person name="Shi J."/>
            <person name="Liu J."/>
            <person name="Lv H."/>
            <person name="Li J."/>
            <person name="Wang J."/>
            <person name="Deng Y."/>
            <person name="Ran L."/>
            <person name="Shi X."/>
            <person name="Wang X."/>
            <person name="Wu Q."/>
            <person name="Li C."/>
            <person name="Ren X."/>
            <person name="Wang J."/>
            <person name="Wang X."/>
            <person name="Li D."/>
            <person name="Liu D."/>
            <person name="Zhang X."/>
            <person name="Ji Z."/>
            <person name="Zhao W."/>
            <person name="Sun Y."/>
            <person name="Zhang Z."/>
            <person name="Bao J."/>
            <person name="Han Y."/>
            <person name="Dong L."/>
            <person name="Ji J."/>
            <person name="Chen P."/>
            <person name="Wu S."/>
            <person name="Liu J."/>
            <person name="Xiao Y."/>
            <person name="Bu D."/>
            <person name="Tan J."/>
            <person name="Yang L."/>
            <person name="Ye C."/>
            <person name="Zhang J."/>
            <person name="Xu J."/>
            <person name="Zhou Y."/>
            <person name="Yu Y."/>
            <person name="Zhang B."/>
            <person name="Zhuang S."/>
            <person name="Wei H."/>
            <person name="Liu B."/>
            <person name="Lei M."/>
            <person name="Yu H."/>
            <person name="Li Y."/>
            <person name="Xu H."/>
            <person name="Wei S."/>
            <person name="He X."/>
            <person name="Fang L."/>
            <person name="Zhang Z."/>
            <person name="Zhang Y."/>
            <person name="Huang X."/>
            <person name="Su Z."/>
            <person name="Tong W."/>
            <person name="Li J."/>
            <person name="Tong Z."/>
            <person name="Li S."/>
            <person name="Ye J."/>
            <person name="Wang L."/>
            <person name="Fang L."/>
            <person name="Lei T."/>
            <person name="Chen C."/>
            <person name="Chen H."/>
            <person name="Xu Z."/>
            <person name="Li H."/>
            <person name="Huang H."/>
            <person name="Zhang F."/>
            <person name="Xu H."/>
            <person name="Li N."/>
            <person name="Zhao C."/>
            <person name="Li S."/>
            <person name="Dong L."/>
            <person name="Huang Y."/>
            <person name="Li L."/>
            <person name="Xi Y."/>
            <person name="Qi Q."/>
            <person name="Li W."/>
            <person name="Zhang B."/>
            <person name="Hu W."/>
            <person name="Zhang Y."/>
            <person name="Tian X."/>
            <person name="Jiao Y."/>
            <person name="Liang X."/>
            <person name="Jin J."/>
            <person name="Gao L."/>
            <person name="Zheng W."/>
            <person name="Hao B."/>
            <person name="Liu S."/>
            <person name="Wang W."/>
            <person name="Yuan L."/>
            <person name="Cao M."/>
            <person name="McDermott J."/>
            <person name="Samudrala R."/>
            <person name="Wang J."/>
            <person name="Wong G.K."/>
            <person name="Yang H."/>
        </authorList>
    </citation>
    <scope>NUCLEOTIDE SEQUENCE [LARGE SCALE GENOMIC DNA]</scope>
    <source>
        <strain evidence="3">cv. 93-11</strain>
    </source>
</reference>
<dbReference type="AlphaFoldDB" id="A2Z7A9"/>
<proteinExistence type="predicted"/>
<evidence type="ECO:0000256" key="1">
    <source>
        <dbReference type="SAM" id="MobiDB-lite"/>
    </source>
</evidence>